<sequence>MYPLYGGTLIIPPNIANVIFISRPQLELMDLIAENVHRDKNFNDIEPVLSKKAKVISSQYDERHGDKNVQEIKQFVARLPYMLATKQLEKAGLLKVAVSTTRCNIKESIKAHYRRRE</sequence>
<proteinExistence type="predicted"/>
<dbReference type="Gene3D" id="3.90.830.10">
    <property type="entry name" value="Syntaxin Binding Protein 1, Chain A, domain 2"/>
    <property type="match status" value="1"/>
</dbReference>
<dbReference type="EMBL" id="KQ979074">
    <property type="protein sequence ID" value="KYN22885.1"/>
    <property type="molecule type" value="Genomic_DNA"/>
</dbReference>
<protein>
    <submittedName>
        <fullName evidence="1">Vacuolar protein sorting-associated protein 33A</fullName>
    </submittedName>
</protein>
<gene>
    <name evidence="1" type="ORF">ALC57_04668</name>
</gene>
<dbReference type="InterPro" id="IPR036045">
    <property type="entry name" value="Sec1-like_sf"/>
</dbReference>
<name>A0A195ECD7_9HYME</name>
<dbReference type="STRING" id="471704.A0A195ECD7"/>
<evidence type="ECO:0000313" key="2">
    <source>
        <dbReference type="Proteomes" id="UP000078492"/>
    </source>
</evidence>
<reference evidence="1 2" key="1">
    <citation type="submission" date="2015-09" db="EMBL/GenBank/DDBJ databases">
        <title>Trachymyrmex cornetzi WGS genome.</title>
        <authorList>
            <person name="Nygaard S."/>
            <person name="Hu H."/>
            <person name="Boomsma J."/>
            <person name="Zhang G."/>
        </authorList>
    </citation>
    <scope>NUCLEOTIDE SEQUENCE [LARGE SCALE GENOMIC DNA]</scope>
    <source>
        <strain evidence="1">Tcor2-1</strain>
        <tissue evidence="1">Whole body</tissue>
    </source>
</reference>
<dbReference type="Proteomes" id="UP000078492">
    <property type="component" value="Unassembled WGS sequence"/>
</dbReference>
<dbReference type="InterPro" id="IPR043127">
    <property type="entry name" value="Sec-1-like_dom3a"/>
</dbReference>
<dbReference type="AlphaFoldDB" id="A0A195ECD7"/>
<dbReference type="SUPFAM" id="SSF56815">
    <property type="entry name" value="Sec1/munc18-like (SM) proteins"/>
    <property type="match status" value="1"/>
</dbReference>
<keyword evidence="2" id="KW-1185">Reference proteome</keyword>
<accession>A0A195ECD7</accession>
<organism evidence="1 2">
    <name type="scientific">Trachymyrmex cornetzi</name>
    <dbReference type="NCBI Taxonomy" id="471704"/>
    <lineage>
        <taxon>Eukaryota</taxon>
        <taxon>Metazoa</taxon>
        <taxon>Ecdysozoa</taxon>
        <taxon>Arthropoda</taxon>
        <taxon>Hexapoda</taxon>
        <taxon>Insecta</taxon>
        <taxon>Pterygota</taxon>
        <taxon>Neoptera</taxon>
        <taxon>Endopterygota</taxon>
        <taxon>Hymenoptera</taxon>
        <taxon>Apocrita</taxon>
        <taxon>Aculeata</taxon>
        <taxon>Formicoidea</taxon>
        <taxon>Formicidae</taxon>
        <taxon>Myrmicinae</taxon>
        <taxon>Trachymyrmex</taxon>
    </lineage>
</organism>
<evidence type="ECO:0000313" key="1">
    <source>
        <dbReference type="EMBL" id="KYN22885.1"/>
    </source>
</evidence>